<proteinExistence type="predicted"/>
<protein>
    <submittedName>
        <fullName evidence="1">Uncharacterized protein</fullName>
    </submittedName>
</protein>
<organism evidence="1 2">
    <name type="scientific">Mycolicibacterium hippocampi</name>
    <dbReference type="NCBI Taxonomy" id="659824"/>
    <lineage>
        <taxon>Bacteria</taxon>
        <taxon>Bacillati</taxon>
        <taxon>Actinomycetota</taxon>
        <taxon>Actinomycetes</taxon>
        <taxon>Mycobacteriales</taxon>
        <taxon>Mycobacteriaceae</taxon>
        <taxon>Mycolicibacterium</taxon>
    </lineage>
</organism>
<dbReference type="Proteomes" id="UP000570517">
    <property type="component" value="Unassembled WGS sequence"/>
</dbReference>
<evidence type="ECO:0000313" key="1">
    <source>
        <dbReference type="EMBL" id="NVN52767.1"/>
    </source>
</evidence>
<dbReference type="AlphaFoldDB" id="A0A850PV16"/>
<comment type="caution">
    <text evidence="1">The sequence shown here is derived from an EMBL/GenBank/DDBJ whole genome shotgun (WGS) entry which is preliminary data.</text>
</comment>
<dbReference type="EMBL" id="JABFYL010000045">
    <property type="protein sequence ID" value="NVN52767.1"/>
    <property type="molecule type" value="Genomic_DNA"/>
</dbReference>
<gene>
    <name evidence="1" type="ORF">HLY00_4477</name>
</gene>
<reference evidence="1 2" key="1">
    <citation type="submission" date="2020-05" db="EMBL/GenBank/DDBJ databases">
        <title>Draft genome sequence of Mycobacterium hippocampi DL, isolated from European seabass, Dicentrarchus labrax, reared in fish farms.</title>
        <authorList>
            <person name="Stathopoulou P."/>
            <person name="Asimakis E."/>
            <person name="Tzokas K."/>
            <person name="Batargias C."/>
            <person name="Tsiamis G."/>
        </authorList>
    </citation>
    <scope>NUCLEOTIDE SEQUENCE [LARGE SCALE GENOMIC DNA]</scope>
    <source>
        <strain evidence="1 2">DL</strain>
    </source>
</reference>
<name>A0A850PV16_9MYCO</name>
<keyword evidence="2" id="KW-1185">Reference proteome</keyword>
<evidence type="ECO:0000313" key="2">
    <source>
        <dbReference type="Proteomes" id="UP000570517"/>
    </source>
</evidence>
<sequence>MACRQGGLVADVVIAAAGYVRLAGHYERAPDLCHPSDPQSMGTVENVCGHAREDLAVRSLTEAAVT</sequence>
<accession>A0A850PV16</accession>